<evidence type="ECO:0000313" key="1">
    <source>
        <dbReference type="EMBL" id="KAF2499016.1"/>
    </source>
</evidence>
<dbReference type="OrthoDB" id="10559396at2759"/>
<dbReference type="Proteomes" id="UP000799750">
    <property type="component" value="Unassembled WGS sequence"/>
</dbReference>
<sequence>MVCVQAKEQMIQSLRESSQQDRRVYVGNLSYDVKWHQVDWKSQRPTKSRNSRDRFRTHRALVYSHHGCGAASPNRRDRMSMFDRGTPRDLAAAYHVQGYGPISPAQFQYPNGHHSFY</sequence>
<evidence type="ECO:0008006" key="3">
    <source>
        <dbReference type="Google" id="ProtNLM"/>
    </source>
</evidence>
<organism evidence="1 2">
    <name type="scientific">Lophium mytilinum</name>
    <dbReference type="NCBI Taxonomy" id="390894"/>
    <lineage>
        <taxon>Eukaryota</taxon>
        <taxon>Fungi</taxon>
        <taxon>Dikarya</taxon>
        <taxon>Ascomycota</taxon>
        <taxon>Pezizomycotina</taxon>
        <taxon>Dothideomycetes</taxon>
        <taxon>Pleosporomycetidae</taxon>
        <taxon>Mytilinidiales</taxon>
        <taxon>Mytilinidiaceae</taxon>
        <taxon>Lophium</taxon>
    </lineage>
</organism>
<evidence type="ECO:0000313" key="2">
    <source>
        <dbReference type="Proteomes" id="UP000799750"/>
    </source>
</evidence>
<keyword evidence="2" id="KW-1185">Reference proteome</keyword>
<protein>
    <recommendedName>
        <fullName evidence="3">RRM domain-containing protein</fullName>
    </recommendedName>
</protein>
<gene>
    <name evidence="1" type="ORF">BU16DRAFT_523621</name>
</gene>
<name>A0A6A6R3E3_9PEZI</name>
<proteinExistence type="predicted"/>
<accession>A0A6A6R3E3</accession>
<dbReference type="AlphaFoldDB" id="A0A6A6R3E3"/>
<reference evidence="1" key="1">
    <citation type="journal article" date="2020" name="Stud. Mycol.">
        <title>101 Dothideomycetes genomes: a test case for predicting lifestyles and emergence of pathogens.</title>
        <authorList>
            <person name="Haridas S."/>
            <person name="Albert R."/>
            <person name="Binder M."/>
            <person name="Bloem J."/>
            <person name="Labutti K."/>
            <person name="Salamov A."/>
            <person name="Andreopoulos B."/>
            <person name="Baker S."/>
            <person name="Barry K."/>
            <person name="Bills G."/>
            <person name="Bluhm B."/>
            <person name="Cannon C."/>
            <person name="Castanera R."/>
            <person name="Culley D."/>
            <person name="Daum C."/>
            <person name="Ezra D."/>
            <person name="Gonzalez J."/>
            <person name="Henrissat B."/>
            <person name="Kuo A."/>
            <person name="Liang C."/>
            <person name="Lipzen A."/>
            <person name="Lutzoni F."/>
            <person name="Magnuson J."/>
            <person name="Mondo S."/>
            <person name="Nolan M."/>
            <person name="Ohm R."/>
            <person name="Pangilinan J."/>
            <person name="Park H.-J."/>
            <person name="Ramirez L."/>
            <person name="Alfaro M."/>
            <person name="Sun H."/>
            <person name="Tritt A."/>
            <person name="Yoshinaga Y."/>
            <person name="Zwiers L.-H."/>
            <person name="Turgeon B."/>
            <person name="Goodwin S."/>
            <person name="Spatafora J."/>
            <person name="Crous P."/>
            <person name="Grigoriev I."/>
        </authorList>
    </citation>
    <scope>NUCLEOTIDE SEQUENCE</scope>
    <source>
        <strain evidence="1">CBS 269.34</strain>
    </source>
</reference>
<dbReference type="EMBL" id="MU004184">
    <property type="protein sequence ID" value="KAF2499016.1"/>
    <property type="molecule type" value="Genomic_DNA"/>
</dbReference>